<evidence type="ECO:0000313" key="3">
    <source>
        <dbReference type="Proteomes" id="UP000053611"/>
    </source>
</evidence>
<protein>
    <submittedName>
        <fullName evidence="2">Uncharacterized protein</fullName>
    </submittedName>
</protein>
<organism evidence="2 3">
    <name type="scientific">Cutaneotrichosporon oleaginosum</name>
    <dbReference type="NCBI Taxonomy" id="879819"/>
    <lineage>
        <taxon>Eukaryota</taxon>
        <taxon>Fungi</taxon>
        <taxon>Dikarya</taxon>
        <taxon>Basidiomycota</taxon>
        <taxon>Agaricomycotina</taxon>
        <taxon>Tremellomycetes</taxon>
        <taxon>Trichosporonales</taxon>
        <taxon>Trichosporonaceae</taxon>
        <taxon>Cutaneotrichosporon</taxon>
    </lineage>
</organism>
<evidence type="ECO:0000256" key="1">
    <source>
        <dbReference type="SAM" id="MobiDB-lite"/>
    </source>
</evidence>
<dbReference type="AlphaFoldDB" id="A0A0J0XEZ3"/>
<dbReference type="EMBL" id="KQ087253">
    <property type="protein sequence ID" value="KLT39635.1"/>
    <property type="molecule type" value="Genomic_DNA"/>
</dbReference>
<feature type="region of interest" description="Disordered" evidence="1">
    <location>
        <begin position="1"/>
        <end position="57"/>
    </location>
</feature>
<feature type="compositionally biased region" description="Polar residues" evidence="1">
    <location>
        <begin position="10"/>
        <end position="29"/>
    </location>
</feature>
<gene>
    <name evidence="2" type="ORF">CC85DRAFT_184470</name>
</gene>
<dbReference type="RefSeq" id="XP_018276126.1">
    <property type="nucleotide sequence ID" value="XM_018419789.1"/>
</dbReference>
<dbReference type="GeneID" id="28980392"/>
<keyword evidence="3" id="KW-1185">Reference proteome</keyword>
<proteinExistence type="predicted"/>
<evidence type="ECO:0000313" key="2">
    <source>
        <dbReference type="EMBL" id="KLT39635.1"/>
    </source>
</evidence>
<accession>A0A0J0XEZ3</accession>
<dbReference type="Proteomes" id="UP000053611">
    <property type="component" value="Unassembled WGS sequence"/>
</dbReference>
<name>A0A0J0XEZ3_9TREE</name>
<reference evidence="2 3" key="1">
    <citation type="submission" date="2015-03" db="EMBL/GenBank/DDBJ databases">
        <title>Genomics and transcriptomics of the oil-accumulating basidiomycete yeast T. oleaginosus allow insights into substrate utilization and the diverse evolutionary trajectories of mating systems in fungi.</title>
        <authorList>
            <consortium name="DOE Joint Genome Institute"/>
            <person name="Kourist R."/>
            <person name="Kracht O."/>
            <person name="Bracharz F."/>
            <person name="Lipzen A."/>
            <person name="Nolan M."/>
            <person name="Ohm R."/>
            <person name="Grigoriev I."/>
            <person name="Sun S."/>
            <person name="Heitman J."/>
            <person name="Bruck T."/>
            <person name="Nowrousian M."/>
        </authorList>
    </citation>
    <scope>NUCLEOTIDE SEQUENCE [LARGE SCALE GENOMIC DNA]</scope>
    <source>
        <strain evidence="2 3">IBC0246</strain>
    </source>
</reference>
<sequence length="139" mass="14834">MSHKVAPHPLQSSSSQRSVRPTPATSAPQGSDPRIIRSCLHRGPRASPSSPSPTHSHAFAFAWPAVKRAGRCGTVQCGQGGNWLVVVAAQGRTVRGAEGPRTEGPRPKRPGATRAQGVLVPWSSVVELVMIRIVVIKYY</sequence>